<proteinExistence type="predicted"/>
<evidence type="ECO:0000313" key="2">
    <source>
        <dbReference type="Proteomes" id="UP000015347"/>
    </source>
</evidence>
<dbReference type="AlphaFoldDB" id="S9QW93"/>
<gene>
    <name evidence="1" type="ORF">Salmuc_01663</name>
</gene>
<dbReference type="HOGENOM" id="CLU_2719999_0_0_5"/>
<sequence length="72" mass="8602">MVELAIRRSYSPQNLRNLIRHHDFHGKPPEQKQVIDALNNKPGVVERKTIYERLNQWLVDYRDLRDMAEAFA</sequence>
<comment type="caution">
    <text evidence="1">The sequence shown here is derived from an EMBL/GenBank/DDBJ whole genome shotgun (WGS) entry which is preliminary data.</text>
</comment>
<evidence type="ECO:0000313" key="1">
    <source>
        <dbReference type="EMBL" id="EPX83888.1"/>
    </source>
</evidence>
<reference evidence="2" key="1">
    <citation type="journal article" date="2014" name="Stand. Genomic Sci.">
        <title>Genome sequence of the exopolysaccharide-producing Salipiger mucosus type strain (DSM 16094(T)), a moderately halophilic member of the Roseobacter clade.</title>
        <authorList>
            <person name="Riedel T."/>
            <person name="Spring S."/>
            <person name="Fiebig A."/>
            <person name="Petersen J."/>
            <person name="Kyrpides N.C."/>
            <person name="Goker M."/>
            <person name="Klenk H.P."/>
        </authorList>
    </citation>
    <scope>NUCLEOTIDE SEQUENCE [LARGE SCALE GENOMIC DNA]</scope>
    <source>
        <strain evidence="2">DSM 16094</strain>
    </source>
</reference>
<keyword evidence="2" id="KW-1185">Reference proteome</keyword>
<protein>
    <submittedName>
        <fullName evidence="1">Uncharacterized protein</fullName>
    </submittedName>
</protein>
<dbReference type="EMBL" id="APVH01000013">
    <property type="protein sequence ID" value="EPX83888.1"/>
    <property type="molecule type" value="Genomic_DNA"/>
</dbReference>
<dbReference type="RefSeq" id="WP_020038336.1">
    <property type="nucleotide sequence ID" value="NZ_KE557274.1"/>
</dbReference>
<organism evidence="1 2">
    <name type="scientific">Salipiger mucosus DSM 16094</name>
    <dbReference type="NCBI Taxonomy" id="1123237"/>
    <lineage>
        <taxon>Bacteria</taxon>
        <taxon>Pseudomonadati</taxon>
        <taxon>Pseudomonadota</taxon>
        <taxon>Alphaproteobacteria</taxon>
        <taxon>Rhodobacterales</taxon>
        <taxon>Roseobacteraceae</taxon>
        <taxon>Salipiger</taxon>
    </lineage>
</organism>
<dbReference type="Proteomes" id="UP000015347">
    <property type="component" value="Unassembled WGS sequence"/>
</dbReference>
<name>S9QW93_9RHOB</name>
<accession>S9QW93</accession>